<keyword evidence="1" id="KW-1133">Transmembrane helix</keyword>
<reference evidence="3" key="1">
    <citation type="submission" date="2019-11" db="EMBL/GenBank/DDBJ databases">
        <authorList>
            <person name="Feng L."/>
        </authorList>
    </citation>
    <scope>NUCLEOTIDE SEQUENCE</scope>
    <source>
        <strain evidence="3">CsymbiosumLFYP84</strain>
    </source>
</reference>
<proteinExistence type="predicted"/>
<evidence type="ECO:0000313" key="2">
    <source>
        <dbReference type="EMBL" id="MDB2001436.1"/>
    </source>
</evidence>
<dbReference type="Proteomes" id="UP001300871">
    <property type="component" value="Unassembled WGS sequence"/>
</dbReference>
<feature type="transmembrane region" description="Helical" evidence="1">
    <location>
        <begin position="12"/>
        <end position="30"/>
    </location>
</feature>
<dbReference type="EMBL" id="CACRUA010000013">
    <property type="protein sequence ID" value="VYU00967.1"/>
    <property type="molecule type" value="Genomic_DNA"/>
</dbReference>
<evidence type="ECO:0000313" key="3">
    <source>
        <dbReference type="EMBL" id="VYU00967.1"/>
    </source>
</evidence>
<dbReference type="AlphaFoldDB" id="A0A6N3BH59"/>
<evidence type="ECO:0000256" key="1">
    <source>
        <dbReference type="SAM" id="Phobius"/>
    </source>
</evidence>
<dbReference type="RefSeq" id="WP_021641007.1">
    <property type="nucleotide sequence ID" value="NZ_CACRUA010000013.1"/>
</dbReference>
<keyword evidence="1" id="KW-0472">Membrane</keyword>
<gene>
    <name evidence="3" type="ORF">CSLFYP84_01085</name>
    <name evidence="2" type="ORF">PM006_14615</name>
</gene>
<name>A0A6N3BH59_CLOSY</name>
<sequence>MIPDFIPADLKIFWLFFGFLSLLPMILAYITQKRDDRRNK</sequence>
<dbReference type="EMBL" id="JAQLGM010000039">
    <property type="protein sequence ID" value="MDB2001436.1"/>
    <property type="molecule type" value="Genomic_DNA"/>
</dbReference>
<protein>
    <submittedName>
        <fullName evidence="3">Uncharacterized protein</fullName>
    </submittedName>
</protein>
<organism evidence="3">
    <name type="scientific">Clostridium symbiosum</name>
    <name type="common">Bacteroides symbiosus</name>
    <dbReference type="NCBI Taxonomy" id="1512"/>
    <lineage>
        <taxon>Bacteria</taxon>
        <taxon>Bacillati</taxon>
        <taxon>Bacillota</taxon>
        <taxon>Clostridia</taxon>
        <taxon>Lachnospirales</taxon>
        <taxon>Lachnospiraceae</taxon>
        <taxon>Otoolea</taxon>
    </lineage>
</organism>
<accession>A0A6N3BH59</accession>
<dbReference type="GeneID" id="79396028"/>
<reference evidence="2" key="2">
    <citation type="submission" date="2023-01" db="EMBL/GenBank/DDBJ databases">
        <title>Human gut microbiome strain richness.</title>
        <authorList>
            <person name="Chen-Liaw A."/>
        </authorList>
    </citation>
    <scope>NUCLEOTIDE SEQUENCE</scope>
    <source>
        <strain evidence="2">B1_m1001713B170214d0_201011</strain>
    </source>
</reference>
<keyword evidence="1" id="KW-0812">Transmembrane</keyword>